<reference evidence="3 4" key="1">
    <citation type="journal article" date="2018" name="IMA Fungus">
        <title>IMA Genome-F 9: Draft genome sequence of Annulohypoxylon stygium, Aspergillus mulundensis, Berkeleyomyces basicola (syn. Thielaviopsis basicola), Ceratocystis smalleyi, two Cercospora beticola strains, Coleophoma cylindrospora, Fusarium fracticaudum, Phialophora cf. hyalina, and Morchella septimelata.</title>
        <authorList>
            <person name="Wingfield B.D."/>
            <person name="Bills G.F."/>
            <person name="Dong Y."/>
            <person name="Huang W."/>
            <person name="Nel W.J."/>
            <person name="Swalarsk-Parry B.S."/>
            <person name="Vaghefi N."/>
            <person name="Wilken P.M."/>
            <person name="An Z."/>
            <person name="de Beer Z.W."/>
            <person name="De Vos L."/>
            <person name="Chen L."/>
            <person name="Duong T.A."/>
            <person name="Gao Y."/>
            <person name="Hammerbacher A."/>
            <person name="Kikkert J.R."/>
            <person name="Li Y."/>
            <person name="Li H."/>
            <person name="Li K."/>
            <person name="Li Q."/>
            <person name="Liu X."/>
            <person name="Ma X."/>
            <person name="Naidoo K."/>
            <person name="Pethybridge S.J."/>
            <person name="Sun J."/>
            <person name="Steenkamp E.T."/>
            <person name="van der Nest M.A."/>
            <person name="van Wyk S."/>
            <person name="Wingfield M.J."/>
            <person name="Xiong C."/>
            <person name="Yue Q."/>
            <person name="Zhang X."/>
        </authorList>
    </citation>
    <scope>NUCLEOTIDE SEQUENCE [LARGE SCALE GENOMIC DNA]</scope>
    <source>
        <strain evidence="3 4">BP 5553</strain>
    </source>
</reference>
<dbReference type="InterPro" id="IPR051678">
    <property type="entry name" value="AGP_Transferase"/>
</dbReference>
<dbReference type="AlphaFoldDB" id="A0A370TRX9"/>
<dbReference type="Gene3D" id="3.90.1200.10">
    <property type="match status" value="1"/>
</dbReference>
<accession>A0A370TRX9</accession>
<dbReference type="STRING" id="2656787.A0A370TRX9"/>
<dbReference type="InterPro" id="IPR002575">
    <property type="entry name" value="Aminoglycoside_PTrfase"/>
</dbReference>
<dbReference type="PANTHER" id="PTHR21310:SF54">
    <property type="entry name" value="AMINOGLYCOSIDE PHOSPHOTRANSFERASE DOMAIN-CONTAINING PROTEIN"/>
    <property type="match status" value="1"/>
</dbReference>
<comment type="caution">
    <text evidence="3">The sequence shown here is derived from an EMBL/GenBank/DDBJ whole genome shotgun (WGS) entry which is preliminary data.</text>
</comment>
<evidence type="ECO:0000259" key="2">
    <source>
        <dbReference type="Pfam" id="PF01636"/>
    </source>
</evidence>
<gene>
    <name evidence="3" type="ORF">BP5553_02593</name>
</gene>
<dbReference type="Pfam" id="PF01636">
    <property type="entry name" value="APH"/>
    <property type="match status" value="1"/>
</dbReference>
<keyword evidence="4" id="KW-1185">Reference proteome</keyword>
<protein>
    <recommendedName>
        <fullName evidence="2">Aminoglycoside phosphotransferase domain-containing protein</fullName>
    </recommendedName>
</protein>
<dbReference type="SUPFAM" id="SSF56112">
    <property type="entry name" value="Protein kinase-like (PK-like)"/>
    <property type="match status" value="1"/>
</dbReference>
<dbReference type="GeneID" id="43595442"/>
<dbReference type="PANTHER" id="PTHR21310">
    <property type="entry name" value="AMINOGLYCOSIDE PHOSPHOTRANSFERASE-RELATED-RELATED"/>
    <property type="match status" value="1"/>
</dbReference>
<proteinExistence type="predicted"/>
<sequence>MSTNAELATTQLPDGSKADMVFLESSFFRTHGQKQLPTPQEVRAKSPAPIHHPQPPPVKFEELGLIVKYGPSVSVAEAQCLWVIKHLLSIKVPVPEVYAWRVDAGHGFIYMELIYGEPLRDRWDSLVTAERTAICIHLREIVNSLREVRQDPSEHFVGKPILNFRTRLAPINWPVGSINQGPLLDIIFEYQPPAGPFATIKHFNDWFSQLPQNRLLDTQKYECPYRPFLPDNGAITFTHGDLHRGNIMVSSTNPPQIVAIVDWGQAGWYPDYWEYCKALYTSHYAGTWRQQWIPMFLDCRTEEHEVFAEYFVSIGAI</sequence>
<dbReference type="InterPro" id="IPR011009">
    <property type="entry name" value="Kinase-like_dom_sf"/>
</dbReference>
<evidence type="ECO:0000313" key="3">
    <source>
        <dbReference type="EMBL" id="RDL38253.1"/>
    </source>
</evidence>
<dbReference type="RefSeq" id="XP_031870909.1">
    <property type="nucleotide sequence ID" value="XM_032011216.1"/>
</dbReference>
<organism evidence="3 4">
    <name type="scientific">Venustampulla echinocandica</name>
    <dbReference type="NCBI Taxonomy" id="2656787"/>
    <lineage>
        <taxon>Eukaryota</taxon>
        <taxon>Fungi</taxon>
        <taxon>Dikarya</taxon>
        <taxon>Ascomycota</taxon>
        <taxon>Pezizomycotina</taxon>
        <taxon>Leotiomycetes</taxon>
        <taxon>Helotiales</taxon>
        <taxon>Pleuroascaceae</taxon>
        <taxon>Venustampulla</taxon>
    </lineage>
</organism>
<evidence type="ECO:0000313" key="4">
    <source>
        <dbReference type="Proteomes" id="UP000254866"/>
    </source>
</evidence>
<evidence type="ECO:0000256" key="1">
    <source>
        <dbReference type="SAM" id="MobiDB-lite"/>
    </source>
</evidence>
<dbReference type="OrthoDB" id="5404599at2759"/>
<feature type="region of interest" description="Disordered" evidence="1">
    <location>
        <begin position="32"/>
        <end position="54"/>
    </location>
</feature>
<feature type="domain" description="Aminoglycoside phosphotransferase" evidence="2">
    <location>
        <begin position="88"/>
        <end position="288"/>
    </location>
</feature>
<dbReference type="EMBL" id="NPIC01000002">
    <property type="protein sequence ID" value="RDL38253.1"/>
    <property type="molecule type" value="Genomic_DNA"/>
</dbReference>
<dbReference type="Proteomes" id="UP000254866">
    <property type="component" value="Unassembled WGS sequence"/>
</dbReference>
<name>A0A370TRX9_9HELO</name>